<evidence type="ECO:0000313" key="2">
    <source>
        <dbReference type="Proteomes" id="UP000054018"/>
    </source>
</evidence>
<name>A0A0C9ZWU8_9AGAM</name>
<proteinExistence type="predicted"/>
<protein>
    <submittedName>
        <fullName evidence="1">Uncharacterized protein</fullName>
    </submittedName>
</protein>
<evidence type="ECO:0000313" key="1">
    <source>
        <dbReference type="EMBL" id="KIK30489.1"/>
    </source>
</evidence>
<reference evidence="2" key="2">
    <citation type="submission" date="2015-01" db="EMBL/GenBank/DDBJ databases">
        <title>Evolutionary Origins and Diversification of the Mycorrhizal Mutualists.</title>
        <authorList>
            <consortium name="DOE Joint Genome Institute"/>
            <consortium name="Mycorrhizal Genomics Consortium"/>
            <person name="Kohler A."/>
            <person name="Kuo A."/>
            <person name="Nagy L.G."/>
            <person name="Floudas D."/>
            <person name="Copeland A."/>
            <person name="Barry K.W."/>
            <person name="Cichocki N."/>
            <person name="Veneault-Fourrey C."/>
            <person name="LaButti K."/>
            <person name="Lindquist E.A."/>
            <person name="Lipzen A."/>
            <person name="Lundell T."/>
            <person name="Morin E."/>
            <person name="Murat C."/>
            <person name="Riley R."/>
            <person name="Ohm R."/>
            <person name="Sun H."/>
            <person name="Tunlid A."/>
            <person name="Henrissat B."/>
            <person name="Grigoriev I.V."/>
            <person name="Hibbett D.S."/>
            <person name="Martin F."/>
        </authorList>
    </citation>
    <scope>NUCLEOTIDE SEQUENCE [LARGE SCALE GENOMIC DNA]</scope>
    <source>
        <strain evidence="2">441</strain>
    </source>
</reference>
<organism evidence="1 2">
    <name type="scientific">Pisolithus microcarpus 441</name>
    <dbReference type="NCBI Taxonomy" id="765257"/>
    <lineage>
        <taxon>Eukaryota</taxon>
        <taxon>Fungi</taxon>
        <taxon>Dikarya</taxon>
        <taxon>Basidiomycota</taxon>
        <taxon>Agaricomycotina</taxon>
        <taxon>Agaricomycetes</taxon>
        <taxon>Agaricomycetidae</taxon>
        <taxon>Boletales</taxon>
        <taxon>Sclerodermatineae</taxon>
        <taxon>Pisolithaceae</taxon>
        <taxon>Pisolithus</taxon>
    </lineage>
</organism>
<dbReference type="HOGENOM" id="CLU_2979976_0_0_1"/>
<accession>A0A0C9ZWU8</accession>
<dbReference type="EMBL" id="KN833686">
    <property type="protein sequence ID" value="KIK30489.1"/>
    <property type="molecule type" value="Genomic_DNA"/>
</dbReference>
<reference evidence="1 2" key="1">
    <citation type="submission" date="2014-04" db="EMBL/GenBank/DDBJ databases">
        <authorList>
            <consortium name="DOE Joint Genome Institute"/>
            <person name="Kuo A."/>
            <person name="Kohler A."/>
            <person name="Costa M.D."/>
            <person name="Nagy L.G."/>
            <person name="Floudas D."/>
            <person name="Copeland A."/>
            <person name="Barry K.W."/>
            <person name="Cichocki N."/>
            <person name="Veneault-Fourrey C."/>
            <person name="LaButti K."/>
            <person name="Lindquist E.A."/>
            <person name="Lipzen A."/>
            <person name="Lundell T."/>
            <person name="Morin E."/>
            <person name="Murat C."/>
            <person name="Sun H."/>
            <person name="Tunlid A."/>
            <person name="Henrissat B."/>
            <person name="Grigoriev I.V."/>
            <person name="Hibbett D.S."/>
            <person name="Martin F."/>
            <person name="Nordberg H.P."/>
            <person name="Cantor M.N."/>
            <person name="Hua S.X."/>
        </authorList>
    </citation>
    <scope>NUCLEOTIDE SEQUENCE [LARGE SCALE GENOMIC DNA]</scope>
    <source>
        <strain evidence="1 2">441</strain>
    </source>
</reference>
<dbReference type="AlphaFoldDB" id="A0A0C9ZWU8"/>
<keyword evidence="2" id="KW-1185">Reference proteome</keyword>
<gene>
    <name evidence="1" type="ORF">PISMIDRAFT_670511</name>
</gene>
<sequence length="58" mass="7011">MIATDLNRVKSRTNHFYDDIQQTRVRPQAPYHDPILRLRRTSTCQLLPKFQHLEHQIL</sequence>
<dbReference type="Proteomes" id="UP000054018">
    <property type="component" value="Unassembled WGS sequence"/>
</dbReference>